<proteinExistence type="predicted"/>
<accession>A0A8J8NN10</accession>
<organism evidence="2 3">
    <name type="scientific">Halteria grandinella</name>
    <dbReference type="NCBI Taxonomy" id="5974"/>
    <lineage>
        <taxon>Eukaryota</taxon>
        <taxon>Sar</taxon>
        <taxon>Alveolata</taxon>
        <taxon>Ciliophora</taxon>
        <taxon>Intramacronucleata</taxon>
        <taxon>Spirotrichea</taxon>
        <taxon>Stichotrichia</taxon>
        <taxon>Sporadotrichida</taxon>
        <taxon>Halteriidae</taxon>
        <taxon>Halteria</taxon>
    </lineage>
</organism>
<reference evidence="2" key="1">
    <citation type="submission" date="2019-06" db="EMBL/GenBank/DDBJ databases">
        <authorList>
            <person name="Zheng W."/>
        </authorList>
    </citation>
    <scope>NUCLEOTIDE SEQUENCE</scope>
    <source>
        <strain evidence="2">QDHG01</strain>
    </source>
</reference>
<evidence type="ECO:0000256" key="1">
    <source>
        <dbReference type="SAM" id="SignalP"/>
    </source>
</evidence>
<keyword evidence="1" id="KW-0732">Signal</keyword>
<evidence type="ECO:0000313" key="3">
    <source>
        <dbReference type="Proteomes" id="UP000785679"/>
    </source>
</evidence>
<keyword evidence="3" id="KW-1185">Reference proteome</keyword>
<name>A0A8J8NN10_HALGN</name>
<protein>
    <submittedName>
        <fullName evidence="2">Uncharacterized protein</fullName>
    </submittedName>
</protein>
<dbReference type="AlphaFoldDB" id="A0A8J8NN10"/>
<feature type="signal peptide" evidence="1">
    <location>
        <begin position="1"/>
        <end position="17"/>
    </location>
</feature>
<gene>
    <name evidence="2" type="ORF">FGO68_gene5870</name>
</gene>
<feature type="chain" id="PRO_5035163355" evidence="1">
    <location>
        <begin position="18"/>
        <end position="312"/>
    </location>
</feature>
<comment type="caution">
    <text evidence="2">The sequence shown here is derived from an EMBL/GenBank/DDBJ whole genome shotgun (WGS) entry which is preliminary data.</text>
</comment>
<evidence type="ECO:0000313" key="2">
    <source>
        <dbReference type="EMBL" id="TNV77863.1"/>
    </source>
</evidence>
<sequence>MKLIFLSAIVTLGVVNAAKLTQDHADAFGAPRRLDDRAVFPSSERALARQRVQKKLAQQKGYESVDPQSYIDWNDPFYQNFDWNADYYFDKDLASNSDYFHGYYTGVMDGARLADADYDYNGYFNIESQDTWEQDYKYEETANNQTSSTESYDYQSSYKTYYYNRDGKYVQEGDSDFSWEDYSDWYYRENASSYSYTKNGEYIDYNSPNFSWDDFYASYYDQYYYYYNSNGELISYSNPAFDWSAYYRTLYYYTDKQGVTHYYGDSDFDWSGYYATQYSYVDASGNSHNYGDADFTWEGYYCYAYGYTEYCY</sequence>
<dbReference type="EMBL" id="RRYP01011247">
    <property type="protein sequence ID" value="TNV77863.1"/>
    <property type="molecule type" value="Genomic_DNA"/>
</dbReference>
<dbReference type="Proteomes" id="UP000785679">
    <property type="component" value="Unassembled WGS sequence"/>
</dbReference>